<keyword evidence="11 14" id="KW-0739">Sodium transport</keyword>
<sequence length="465" mass="49625">MDYTTTVLITLVIYKIVLIGIGFYANKKTSSTEDYFIGGRGLGPWVAAISSAASASSAWTLLGMSGAAYAMGLPAIWLVPAVVSGYIFNWAWLAPRLQKKAEAEQSVTLTELLAHGSGQFKKPILWLCSLCIVFAFTFYVAAQFQAAGNTFATTFGVSMESSIALGTTIILIYTLLGGFWAVSITDTLQGLLMAVAGVILPVAGLLAVGGFAELWQQMQMVYSGPQLQLTGEHSGFIALAFIIGLFGIGLGQPGQPHVVNRMMALRDQKSVAQAKIIAIGWAAIVVGGMLIVGWCAKVLIEPVANNEQALLEVTNVLFPPVIAGIMIAAILSAIMSTADSQLLVSASAISYDIGDDKNHKNSLLYSRLTVVIMCVISMLIAIYIPKDIFTRVLFAWNALGAAFGPLLIVKVISKSVEGKYAFAAIFTGFTLSVILSLFPSAPGDFLERIIPFVLAFILAWLGRNK</sequence>
<dbReference type="InterPro" id="IPR001734">
    <property type="entry name" value="Na/solute_symporter"/>
</dbReference>
<dbReference type="EMBL" id="CP136600">
    <property type="protein sequence ID" value="WOH36225.1"/>
    <property type="molecule type" value="Genomic_DNA"/>
</dbReference>
<feature type="transmembrane region" description="Helical" evidence="14">
    <location>
        <begin position="420"/>
        <end position="439"/>
    </location>
</feature>
<dbReference type="PANTHER" id="PTHR48086:SF3">
    <property type="entry name" value="SODIUM_PROLINE SYMPORTER"/>
    <property type="match status" value="1"/>
</dbReference>
<feature type="transmembrane region" description="Helical" evidence="14">
    <location>
        <begin position="276"/>
        <end position="300"/>
    </location>
</feature>
<keyword evidence="14" id="KW-0029">Amino-acid transport</keyword>
<comment type="catalytic activity">
    <reaction evidence="12">
        <text>L-proline(in) + Na(+)(in) = L-proline(out) + Na(+)(out)</text>
        <dbReference type="Rhea" id="RHEA:28967"/>
        <dbReference type="ChEBI" id="CHEBI:29101"/>
        <dbReference type="ChEBI" id="CHEBI:60039"/>
    </reaction>
</comment>
<feature type="transmembrane region" description="Helical" evidence="14">
    <location>
        <begin position="364"/>
        <end position="382"/>
    </location>
</feature>
<evidence type="ECO:0000256" key="3">
    <source>
        <dbReference type="ARBA" id="ARBA00022448"/>
    </source>
</evidence>
<reference evidence="15 16" key="1">
    <citation type="submission" date="2023-09" db="EMBL/GenBank/DDBJ databases">
        <authorList>
            <person name="Qi X."/>
        </authorList>
    </citation>
    <scope>NUCLEOTIDE SEQUENCE [LARGE SCALE GENOMIC DNA]</scope>
    <source>
        <strain evidence="15 16">S1-1</strain>
    </source>
</reference>
<gene>
    <name evidence="15" type="ORF">RI844_12675</name>
</gene>
<evidence type="ECO:0000256" key="13">
    <source>
        <dbReference type="RuleBase" id="RU362091"/>
    </source>
</evidence>
<evidence type="ECO:0000256" key="12">
    <source>
        <dbReference type="ARBA" id="ARBA00033708"/>
    </source>
</evidence>
<dbReference type="InterPro" id="IPR011851">
    <property type="entry name" value="Na/Pro_symporter"/>
</dbReference>
<evidence type="ECO:0000256" key="6">
    <source>
        <dbReference type="ARBA" id="ARBA00022847"/>
    </source>
</evidence>
<evidence type="ECO:0000313" key="16">
    <source>
        <dbReference type="Proteomes" id="UP001301442"/>
    </source>
</evidence>
<dbReference type="Pfam" id="PF00474">
    <property type="entry name" value="SSF"/>
    <property type="match status" value="1"/>
</dbReference>
<dbReference type="PROSITE" id="PS50283">
    <property type="entry name" value="NA_SOLUT_SYMP_3"/>
    <property type="match status" value="1"/>
</dbReference>
<dbReference type="InterPro" id="IPR038377">
    <property type="entry name" value="Na/Glc_symporter_sf"/>
</dbReference>
<comment type="function">
    <text evidence="14">Catalyzes the sodium-dependent uptake of extracellular L-proline.</text>
</comment>
<dbReference type="Proteomes" id="UP001301442">
    <property type="component" value="Chromosome"/>
</dbReference>
<feature type="transmembrane region" description="Helical" evidence="14">
    <location>
        <begin position="445"/>
        <end position="462"/>
    </location>
</feature>
<feature type="transmembrane region" description="Helical" evidence="14">
    <location>
        <begin position="124"/>
        <end position="142"/>
    </location>
</feature>
<keyword evidence="4" id="KW-1003">Cell membrane</keyword>
<feature type="transmembrane region" description="Helical" evidence="14">
    <location>
        <begin position="235"/>
        <end position="255"/>
    </location>
</feature>
<keyword evidence="6 14" id="KW-0769">Symport</keyword>
<feature type="transmembrane region" description="Helical" evidence="14">
    <location>
        <begin position="191"/>
        <end position="215"/>
    </location>
</feature>
<proteinExistence type="inferred from homology"/>
<feature type="transmembrane region" description="Helical" evidence="14">
    <location>
        <begin position="45"/>
        <end position="69"/>
    </location>
</feature>
<evidence type="ECO:0000256" key="5">
    <source>
        <dbReference type="ARBA" id="ARBA00022692"/>
    </source>
</evidence>
<evidence type="ECO:0000256" key="2">
    <source>
        <dbReference type="ARBA" id="ARBA00006434"/>
    </source>
</evidence>
<keyword evidence="7 14" id="KW-1133">Transmembrane helix</keyword>
<keyword evidence="14" id="KW-0997">Cell inner membrane</keyword>
<comment type="similarity">
    <text evidence="2 13">Belongs to the sodium:solute symporter (SSF) (TC 2.A.21) family.</text>
</comment>
<dbReference type="Gene3D" id="1.20.1730.10">
    <property type="entry name" value="Sodium/glucose cotransporter"/>
    <property type="match status" value="1"/>
</dbReference>
<dbReference type="RefSeq" id="WP_348395038.1">
    <property type="nucleotide sequence ID" value="NZ_CP136600.1"/>
</dbReference>
<evidence type="ECO:0000256" key="14">
    <source>
        <dbReference type="RuleBase" id="RU366012"/>
    </source>
</evidence>
<evidence type="ECO:0000256" key="1">
    <source>
        <dbReference type="ARBA" id="ARBA00004651"/>
    </source>
</evidence>
<evidence type="ECO:0000256" key="9">
    <source>
        <dbReference type="ARBA" id="ARBA00023065"/>
    </source>
</evidence>
<keyword evidence="8 14" id="KW-0915">Sodium</keyword>
<keyword evidence="9 14" id="KW-0406">Ion transport</keyword>
<evidence type="ECO:0000256" key="10">
    <source>
        <dbReference type="ARBA" id="ARBA00023136"/>
    </source>
</evidence>
<dbReference type="PANTHER" id="PTHR48086">
    <property type="entry name" value="SODIUM/PROLINE SYMPORTER-RELATED"/>
    <property type="match status" value="1"/>
</dbReference>
<comment type="subcellular location">
    <subcellularLocation>
        <location evidence="14">Cell inner membrane</location>
        <topology evidence="14">Multi-pass membrane protein</topology>
    </subcellularLocation>
    <subcellularLocation>
        <location evidence="1">Cell membrane</location>
        <topology evidence="1">Multi-pass membrane protein</topology>
    </subcellularLocation>
</comment>
<keyword evidence="16" id="KW-1185">Reference proteome</keyword>
<name>A0ABZ0GKE8_9GAMM</name>
<feature type="transmembrane region" description="Helical" evidence="14">
    <location>
        <begin position="75"/>
        <end position="93"/>
    </location>
</feature>
<accession>A0ABZ0GKE8</accession>
<evidence type="ECO:0000256" key="4">
    <source>
        <dbReference type="ARBA" id="ARBA00022475"/>
    </source>
</evidence>
<dbReference type="InterPro" id="IPR050277">
    <property type="entry name" value="Sodium:Solute_Symporter"/>
</dbReference>
<dbReference type="NCBIfam" id="TIGR00813">
    <property type="entry name" value="sss"/>
    <property type="match status" value="1"/>
</dbReference>
<evidence type="ECO:0000256" key="8">
    <source>
        <dbReference type="ARBA" id="ARBA00023053"/>
    </source>
</evidence>
<keyword evidence="5 14" id="KW-0812">Transmembrane</keyword>
<feature type="transmembrane region" description="Helical" evidence="14">
    <location>
        <begin position="162"/>
        <end position="184"/>
    </location>
</feature>
<feature type="transmembrane region" description="Helical" evidence="14">
    <location>
        <begin position="320"/>
        <end position="344"/>
    </location>
</feature>
<dbReference type="CDD" id="cd11475">
    <property type="entry name" value="SLC5sbd_PutP"/>
    <property type="match status" value="1"/>
</dbReference>
<feature type="transmembrane region" description="Helical" evidence="14">
    <location>
        <begin position="388"/>
        <end position="408"/>
    </location>
</feature>
<evidence type="ECO:0000256" key="11">
    <source>
        <dbReference type="ARBA" id="ARBA00023201"/>
    </source>
</evidence>
<keyword evidence="10 14" id="KW-0472">Membrane</keyword>
<keyword evidence="3 14" id="KW-0813">Transport</keyword>
<feature type="transmembrane region" description="Helical" evidence="14">
    <location>
        <begin position="6"/>
        <end position="25"/>
    </location>
</feature>
<evidence type="ECO:0000256" key="7">
    <source>
        <dbReference type="ARBA" id="ARBA00022989"/>
    </source>
</evidence>
<organism evidence="15 16">
    <name type="scientific">Thalassotalea fonticola</name>
    <dbReference type="NCBI Taxonomy" id="3065649"/>
    <lineage>
        <taxon>Bacteria</taxon>
        <taxon>Pseudomonadati</taxon>
        <taxon>Pseudomonadota</taxon>
        <taxon>Gammaproteobacteria</taxon>
        <taxon>Alteromonadales</taxon>
        <taxon>Colwelliaceae</taxon>
        <taxon>Thalassotalea</taxon>
    </lineage>
</organism>
<evidence type="ECO:0000313" key="15">
    <source>
        <dbReference type="EMBL" id="WOH36225.1"/>
    </source>
</evidence>
<protein>
    <recommendedName>
        <fullName evidence="14">Sodium/proline symporter</fullName>
    </recommendedName>
    <alternativeName>
        <fullName evidence="14">Proline permease</fullName>
    </alternativeName>
</protein>